<keyword evidence="4" id="KW-0963">Cytoplasm</keyword>
<dbReference type="GeneID" id="89944303"/>
<dbReference type="Proteomes" id="UP001304243">
    <property type="component" value="Unassembled WGS sequence"/>
</dbReference>
<dbReference type="GO" id="GO:0019888">
    <property type="term" value="F:protein phosphatase regulator activity"/>
    <property type="evidence" value="ECO:0007669"/>
    <property type="project" value="UniProtKB-UniRule"/>
</dbReference>
<comment type="subcellular location">
    <subcellularLocation>
        <location evidence="2">Cytoplasm</location>
    </subcellularLocation>
    <subcellularLocation>
        <location evidence="1">Nucleus</location>
    </subcellularLocation>
</comment>
<evidence type="ECO:0000256" key="3">
    <source>
        <dbReference type="ARBA" id="ARBA00008259"/>
    </source>
</evidence>
<accession>A0AAN7DIX7</accession>
<dbReference type="PANTHER" id="PTHR10257:SF3">
    <property type="entry name" value="SERINE_THREONINE-PROTEIN PHOSPHATASE 2A 56 KDA REGULATORY SUBUNIT GAMMA ISOFORM"/>
    <property type="match status" value="1"/>
</dbReference>
<feature type="compositionally biased region" description="Polar residues" evidence="9">
    <location>
        <begin position="1"/>
        <end position="11"/>
    </location>
</feature>
<evidence type="ECO:0000313" key="10">
    <source>
        <dbReference type="EMBL" id="KAK4517269.1"/>
    </source>
</evidence>
<name>A0AAN7DIX7_9FUNG</name>
<evidence type="ECO:0000256" key="1">
    <source>
        <dbReference type="ARBA" id="ARBA00004123"/>
    </source>
</evidence>
<feature type="compositionally biased region" description="Low complexity" evidence="9">
    <location>
        <begin position="39"/>
        <end position="61"/>
    </location>
</feature>
<dbReference type="Pfam" id="PF01603">
    <property type="entry name" value="B56"/>
    <property type="match status" value="1"/>
</dbReference>
<dbReference type="InterPro" id="IPR011989">
    <property type="entry name" value="ARM-like"/>
</dbReference>
<dbReference type="AlphaFoldDB" id="A0AAN7DIX7"/>
<dbReference type="Gene3D" id="1.25.10.10">
    <property type="entry name" value="Leucine-rich Repeat Variant"/>
    <property type="match status" value="1"/>
</dbReference>
<dbReference type="EMBL" id="JASEJX010000013">
    <property type="protein sequence ID" value="KAK4517269.1"/>
    <property type="molecule type" value="Genomic_DNA"/>
</dbReference>
<dbReference type="GO" id="GO:0098813">
    <property type="term" value="P:nuclear chromosome segregation"/>
    <property type="evidence" value="ECO:0007669"/>
    <property type="project" value="UniProtKB-ARBA"/>
</dbReference>
<dbReference type="RefSeq" id="XP_064683935.1">
    <property type="nucleotide sequence ID" value="XM_064820015.1"/>
</dbReference>
<dbReference type="PIRSF" id="PIRSF028043">
    <property type="entry name" value="PP2A_B56"/>
    <property type="match status" value="1"/>
</dbReference>
<evidence type="ECO:0000256" key="8">
    <source>
        <dbReference type="PIRNR" id="PIRNR028043"/>
    </source>
</evidence>
<evidence type="ECO:0000256" key="2">
    <source>
        <dbReference type="ARBA" id="ARBA00004496"/>
    </source>
</evidence>
<evidence type="ECO:0000256" key="6">
    <source>
        <dbReference type="ARBA" id="ARBA00023242"/>
    </source>
</evidence>
<dbReference type="InterPro" id="IPR002554">
    <property type="entry name" value="PP2A_B56"/>
</dbReference>
<proteinExistence type="inferred from homology"/>
<feature type="compositionally biased region" description="Acidic residues" evidence="9">
    <location>
        <begin position="550"/>
        <end position="563"/>
    </location>
</feature>
<dbReference type="GO" id="GO:1901991">
    <property type="term" value="P:negative regulation of mitotic cell cycle phase transition"/>
    <property type="evidence" value="ECO:0007669"/>
    <property type="project" value="UniProtKB-ARBA"/>
</dbReference>
<dbReference type="GO" id="GO:0051754">
    <property type="term" value="P:meiotic sister chromatid cohesion, centromeric"/>
    <property type="evidence" value="ECO:0007669"/>
    <property type="project" value="UniProtKB-ARBA"/>
</dbReference>
<organism evidence="10 11">
    <name type="scientific">Mucor velutinosus</name>
    <dbReference type="NCBI Taxonomy" id="708070"/>
    <lineage>
        <taxon>Eukaryota</taxon>
        <taxon>Fungi</taxon>
        <taxon>Fungi incertae sedis</taxon>
        <taxon>Mucoromycota</taxon>
        <taxon>Mucoromycotina</taxon>
        <taxon>Mucoromycetes</taxon>
        <taxon>Mucorales</taxon>
        <taxon>Mucorineae</taxon>
        <taxon>Mucoraceae</taxon>
        <taxon>Mucor</taxon>
    </lineage>
</organism>
<comment type="function">
    <text evidence="8">The B regulatory subunit might modulate substrate selectivity and catalytic activity, and also might direct the localization of the catalytic enzyme to a particular subcellular compartment.</text>
</comment>
<feature type="region of interest" description="Disordered" evidence="9">
    <location>
        <begin position="1"/>
        <end position="102"/>
    </location>
</feature>
<feature type="region of interest" description="Disordered" evidence="9">
    <location>
        <begin position="539"/>
        <end position="568"/>
    </location>
</feature>
<evidence type="ECO:0000256" key="5">
    <source>
        <dbReference type="ARBA" id="ARBA00022553"/>
    </source>
</evidence>
<evidence type="ECO:0000256" key="7">
    <source>
        <dbReference type="ARBA" id="ARBA00064351"/>
    </source>
</evidence>
<dbReference type="GO" id="GO:0035556">
    <property type="term" value="P:intracellular signal transduction"/>
    <property type="evidence" value="ECO:0007669"/>
    <property type="project" value="UniProtKB-ARBA"/>
</dbReference>
<dbReference type="GO" id="GO:0005737">
    <property type="term" value="C:cytoplasm"/>
    <property type="evidence" value="ECO:0007669"/>
    <property type="project" value="UniProtKB-SubCell"/>
</dbReference>
<feature type="compositionally biased region" description="Basic and acidic residues" evidence="9">
    <location>
        <begin position="585"/>
        <end position="602"/>
    </location>
</feature>
<comment type="caution">
    <text evidence="10">The sequence shown here is derived from an EMBL/GenBank/DDBJ whole genome shotgun (WGS) entry which is preliminary data.</text>
</comment>
<dbReference type="GO" id="GO:0000775">
    <property type="term" value="C:chromosome, centromeric region"/>
    <property type="evidence" value="ECO:0007669"/>
    <property type="project" value="UniProtKB-ARBA"/>
</dbReference>
<comment type="subunit">
    <text evidence="7">PP2A consists of a common heterodimeric core enzyme, composed of a 36 kDa catalytic subunit (subunit C) and a 65 kDa constant regulatory subunit (PR65 or subunit A), that associates with a variety of regulatory subunits. Proteins that associate with the core dimer include three families of regulatory subunits B (the R2/B/PR55/B55, R3/B''/PR72/PR130/PR59 and R5/B'/B56 families), the 48 kDa variable regulatory subunit, viral proteins, and cell signaling molecules.</text>
</comment>
<dbReference type="GO" id="GO:0000159">
    <property type="term" value="C:protein phosphatase type 2A complex"/>
    <property type="evidence" value="ECO:0007669"/>
    <property type="project" value="UniProtKB-UniRule"/>
</dbReference>
<evidence type="ECO:0000256" key="4">
    <source>
        <dbReference type="ARBA" id="ARBA00022490"/>
    </source>
</evidence>
<feature type="compositionally biased region" description="Polar residues" evidence="9">
    <location>
        <begin position="607"/>
        <end position="618"/>
    </location>
</feature>
<dbReference type="GO" id="GO:0005634">
    <property type="term" value="C:nucleus"/>
    <property type="evidence" value="ECO:0007669"/>
    <property type="project" value="UniProtKB-SubCell"/>
</dbReference>
<feature type="compositionally biased region" description="Low complexity" evidence="9">
    <location>
        <begin position="12"/>
        <end position="30"/>
    </location>
</feature>
<evidence type="ECO:0000256" key="9">
    <source>
        <dbReference type="SAM" id="MobiDB-lite"/>
    </source>
</evidence>
<dbReference type="GO" id="GO:0005816">
    <property type="term" value="C:spindle pole body"/>
    <property type="evidence" value="ECO:0007669"/>
    <property type="project" value="UniProtKB-ARBA"/>
</dbReference>
<reference evidence="10 11" key="1">
    <citation type="submission" date="2022-11" db="EMBL/GenBank/DDBJ databases">
        <title>Mucor velutinosus strain NIH1002 WGS.</title>
        <authorList>
            <person name="Subramanian P."/>
            <person name="Mullikin J.C."/>
            <person name="Segre J.A."/>
            <person name="Zelazny A.M."/>
        </authorList>
    </citation>
    <scope>NUCLEOTIDE SEQUENCE [LARGE SCALE GENOMIC DNA]</scope>
    <source>
        <strain evidence="10 11">NIH1002</strain>
    </source>
</reference>
<keyword evidence="11" id="KW-1185">Reference proteome</keyword>
<comment type="similarity">
    <text evidence="3">Belongs to the phosphatase 2A regulatory subunit B family.</text>
</comment>
<sequence length="667" mass="77081">MKSWTGNNSPAGSRSPTSANSPSSGSSNSPPQQPIIFVPAQQQSSSPQPSSPQQLRSPNSSHKPGGERDMPRAGPINRLKNATRDQIPVSKSPRRQKSSRFYAKEKIQLERTPGFHEIPPHLRGDLLIQKLRQCMVICDFSDPSSELNEKEIKRQTLQELLEYVGNNLGVLTSEAPYPEIVKLFAINLFRTIPPQVNPTGDAYDPEEDEPVLELAWPHLQIVYEFFLRFLESPDFNINFAKRYIDQKFILQLLELFDSEDPRERDFLKTTLHRIYGKFLNLRAFIRRSINNIFFQFIYETERHNGIAELLEILGSIINGFALPLKEEHKQFLRRVLIPLHKVKSLAVYHPQLAYCVVQFLEKNNALAQEVVSGLLRYWPKVNSPKEVMFLNELEEVMDVTENSDFQQFMVPLFTKLGQCVSSTHFQVAERALYFWNNEYFVNLMAENMNVLMPIIFPTLYKTSKTHWNKTILGLVYNALKLCMDISPELFDECANQYKQQRQIERKRQREREENWKTLQRKVSGTSAVTITTSADNEFYNFSFPSRPNFDDEEDGDEEEDVYEDQDHDRQAQEFDIMTDEETDGELDHSSSQQHEEHHDVIHPDMQQFDSGPQQQYQQFRRKSIIPVDETVFNELSRHISLDEVMNQAPGAASSSAASSPIDNSNSF</sequence>
<feature type="region of interest" description="Disordered" evidence="9">
    <location>
        <begin position="648"/>
        <end position="667"/>
    </location>
</feature>
<gene>
    <name evidence="10" type="ORF">ATC70_000601</name>
</gene>
<dbReference type="FunFam" id="1.25.10.10:FF:000016">
    <property type="entry name" value="Serine/threonine-protein phosphatase 2A 56 kDa regulatory subunit"/>
    <property type="match status" value="1"/>
</dbReference>
<dbReference type="PANTHER" id="PTHR10257">
    <property type="entry name" value="SERINE/THREONINE PROTEIN PHOSPHATASE 2A PP2A REGULATORY SUBUNIT B"/>
    <property type="match status" value="1"/>
</dbReference>
<dbReference type="SUPFAM" id="SSF48371">
    <property type="entry name" value="ARM repeat"/>
    <property type="match status" value="1"/>
</dbReference>
<protein>
    <recommendedName>
        <fullName evidence="8">Serine/threonine-protein phosphatase 2A 56 kDa regulatory subunit</fullName>
    </recommendedName>
</protein>
<evidence type="ECO:0000313" key="11">
    <source>
        <dbReference type="Proteomes" id="UP001304243"/>
    </source>
</evidence>
<feature type="region of interest" description="Disordered" evidence="9">
    <location>
        <begin position="581"/>
        <end position="622"/>
    </location>
</feature>
<dbReference type="InterPro" id="IPR016024">
    <property type="entry name" value="ARM-type_fold"/>
</dbReference>
<keyword evidence="6" id="KW-0539">Nucleus</keyword>
<keyword evidence="5" id="KW-0597">Phosphoprotein</keyword>